<evidence type="ECO:0000256" key="11">
    <source>
        <dbReference type="ARBA" id="ARBA00040126"/>
    </source>
</evidence>
<gene>
    <name evidence="14" type="primary">cmr</name>
    <name evidence="14" type="ORF">GCM10011572_22570</name>
    <name evidence="15" type="ORF">GM672_10590</name>
</gene>
<dbReference type="InterPro" id="IPR036259">
    <property type="entry name" value="MFS_trans_sf"/>
</dbReference>
<reference evidence="14" key="4">
    <citation type="submission" date="2024-05" db="EMBL/GenBank/DDBJ databases">
        <authorList>
            <person name="Sun Q."/>
            <person name="Zhou Y."/>
        </authorList>
    </citation>
    <scope>NUCLEOTIDE SEQUENCE</scope>
    <source>
        <strain evidence="14">CGMCC 1.15931</strain>
    </source>
</reference>
<keyword evidence="7 12" id="KW-1133">Transmembrane helix</keyword>
<evidence type="ECO:0000256" key="5">
    <source>
        <dbReference type="ARBA" id="ARBA00022519"/>
    </source>
</evidence>
<reference evidence="15 16" key="3">
    <citation type="submission" date="2019-11" db="EMBL/GenBank/DDBJ databases">
        <title>Type strains purchased from KCTC, JCM and DSMZ.</title>
        <authorList>
            <person name="Lu H."/>
        </authorList>
    </citation>
    <scope>NUCLEOTIDE SEQUENCE [LARGE SCALE GENOMIC DNA]</scope>
    <source>
        <strain evidence="15 16">KCTC 52429</strain>
    </source>
</reference>
<feature type="transmembrane region" description="Helical" evidence="12">
    <location>
        <begin position="334"/>
        <end position="354"/>
    </location>
</feature>
<evidence type="ECO:0000256" key="12">
    <source>
        <dbReference type="SAM" id="Phobius"/>
    </source>
</evidence>
<evidence type="ECO:0000313" key="17">
    <source>
        <dbReference type="Proteomes" id="UP000622638"/>
    </source>
</evidence>
<evidence type="ECO:0000256" key="7">
    <source>
        <dbReference type="ARBA" id="ARBA00022989"/>
    </source>
</evidence>
<evidence type="ECO:0000256" key="1">
    <source>
        <dbReference type="ARBA" id="ARBA00004429"/>
    </source>
</evidence>
<evidence type="ECO:0000259" key="13">
    <source>
        <dbReference type="PROSITE" id="PS50850"/>
    </source>
</evidence>
<keyword evidence="4" id="KW-1003">Cell membrane</keyword>
<feature type="transmembrane region" description="Helical" evidence="12">
    <location>
        <begin position="41"/>
        <end position="61"/>
    </location>
</feature>
<dbReference type="PROSITE" id="PS50850">
    <property type="entry name" value="MFS"/>
    <property type="match status" value="1"/>
</dbReference>
<name>A0A6I3SVC9_9BURK</name>
<keyword evidence="3" id="KW-0813">Transport</keyword>
<feature type="transmembrane region" description="Helical" evidence="12">
    <location>
        <begin position="274"/>
        <end position="292"/>
    </location>
</feature>
<reference evidence="14" key="1">
    <citation type="journal article" date="2014" name="Int. J. Syst. Evol. Microbiol.">
        <title>Complete genome of a new Firmicutes species belonging to the dominant human colonic microbiota ('Ruminococcus bicirculans') reveals two chromosomes and a selective capacity to utilize plant glucans.</title>
        <authorList>
            <consortium name="NISC Comparative Sequencing Program"/>
            <person name="Wegmann U."/>
            <person name="Louis P."/>
            <person name="Goesmann A."/>
            <person name="Henrissat B."/>
            <person name="Duncan S.H."/>
            <person name="Flint H.J."/>
        </authorList>
    </citation>
    <scope>NUCLEOTIDE SEQUENCE</scope>
    <source>
        <strain evidence="14">CGMCC 1.15931</strain>
    </source>
</reference>
<evidence type="ECO:0000256" key="2">
    <source>
        <dbReference type="ARBA" id="ARBA00011245"/>
    </source>
</evidence>
<reference evidence="17" key="2">
    <citation type="journal article" date="2019" name="Int. J. Syst. Evol. Microbiol.">
        <title>The Global Catalogue of Microorganisms (GCM) 10K type strain sequencing project: providing services to taxonomists for standard genome sequencing and annotation.</title>
        <authorList>
            <consortium name="The Broad Institute Genomics Platform"/>
            <consortium name="The Broad Institute Genome Sequencing Center for Infectious Disease"/>
            <person name="Wu L."/>
            <person name="Ma J."/>
        </authorList>
    </citation>
    <scope>NUCLEOTIDE SEQUENCE [LARGE SCALE GENOMIC DNA]</scope>
    <source>
        <strain evidence="17">CGMCC 1.15931</strain>
    </source>
</reference>
<dbReference type="EMBL" id="WNKZ01000023">
    <property type="protein sequence ID" value="MTV53178.1"/>
    <property type="molecule type" value="Genomic_DNA"/>
</dbReference>
<evidence type="ECO:0000313" key="15">
    <source>
        <dbReference type="EMBL" id="MTV53178.1"/>
    </source>
</evidence>
<feature type="transmembrane region" description="Helical" evidence="12">
    <location>
        <begin position="158"/>
        <end position="176"/>
    </location>
</feature>
<dbReference type="Gene3D" id="1.20.1720.10">
    <property type="entry name" value="Multidrug resistance protein D"/>
    <property type="match status" value="1"/>
</dbReference>
<evidence type="ECO:0000256" key="8">
    <source>
        <dbReference type="ARBA" id="ARBA00023136"/>
    </source>
</evidence>
<evidence type="ECO:0000313" key="14">
    <source>
        <dbReference type="EMBL" id="GGC00093.1"/>
    </source>
</evidence>
<evidence type="ECO:0000256" key="10">
    <source>
        <dbReference type="ARBA" id="ARBA00038406"/>
    </source>
</evidence>
<comment type="subunit">
    <text evidence="2">Monomer.</text>
</comment>
<protein>
    <recommendedName>
        <fullName evidence="11">Multidrug transporter MdfA</fullName>
    </recommendedName>
</protein>
<dbReference type="GO" id="GO:0005886">
    <property type="term" value="C:plasma membrane"/>
    <property type="evidence" value="ECO:0007669"/>
    <property type="project" value="UniProtKB-SubCell"/>
</dbReference>
<dbReference type="RefSeq" id="WP_155470495.1">
    <property type="nucleotide sequence ID" value="NZ_BMKG01000008.1"/>
</dbReference>
<organism evidence="15 16">
    <name type="scientific">Pseudoduganella buxea</name>
    <dbReference type="NCBI Taxonomy" id="1949069"/>
    <lineage>
        <taxon>Bacteria</taxon>
        <taxon>Pseudomonadati</taxon>
        <taxon>Pseudomonadota</taxon>
        <taxon>Betaproteobacteria</taxon>
        <taxon>Burkholderiales</taxon>
        <taxon>Oxalobacteraceae</taxon>
        <taxon>Telluria group</taxon>
        <taxon>Pseudoduganella</taxon>
    </lineage>
</organism>
<evidence type="ECO:0000256" key="9">
    <source>
        <dbReference type="ARBA" id="ARBA00023251"/>
    </source>
</evidence>
<feature type="transmembrane region" description="Helical" evidence="12">
    <location>
        <begin position="360"/>
        <end position="383"/>
    </location>
</feature>
<feature type="transmembrane region" description="Helical" evidence="12">
    <location>
        <begin position="130"/>
        <end position="152"/>
    </location>
</feature>
<dbReference type="OrthoDB" id="9814303at2"/>
<dbReference type="Pfam" id="PF07690">
    <property type="entry name" value="MFS_1"/>
    <property type="match status" value="1"/>
</dbReference>
<keyword evidence="6 12" id="KW-0812">Transmembrane</keyword>
<evidence type="ECO:0000256" key="6">
    <source>
        <dbReference type="ARBA" id="ARBA00022692"/>
    </source>
</evidence>
<dbReference type="PANTHER" id="PTHR23502">
    <property type="entry name" value="MAJOR FACILITATOR SUPERFAMILY"/>
    <property type="match status" value="1"/>
</dbReference>
<dbReference type="Proteomes" id="UP000430634">
    <property type="component" value="Unassembled WGS sequence"/>
</dbReference>
<comment type="subcellular location">
    <subcellularLocation>
        <location evidence="1">Cell inner membrane</location>
        <topology evidence="1">Multi-pass membrane protein</topology>
    </subcellularLocation>
</comment>
<keyword evidence="8 12" id="KW-0472">Membrane</keyword>
<feature type="transmembrane region" description="Helical" evidence="12">
    <location>
        <begin position="298"/>
        <end position="322"/>
    </location>
</feature>
<dbReference type="GO" id="GO:0046677">
    <property type="term" value="P:response to antibiotic"/>
    <property type="evidence" value="ECO:0007669"/>
    <property type="project" value="UniProtKB-KW"/>
</dbReference>
<dbReference type="GO" id="GO:0015385">
    <property type="term" value="F:sodium:proton antiporter activity"/>
    <property type="evidence" value="ECO:0007669"/>
    <property type="project" value="TreeGrafter"/>
</dbReference>
<accession>A0A6I3SVC9</accession>
<proteinExistence type="inferred from homology"/>
<evidence type="ECO:0000256" key="3">
    <source>
        <dbReference type="ARBA" id="ARBA00022448"/>
    </source>
</evidence>
<dbReference type="InterPro" id="IPR020846">
    <property type="entry name" value="MFS_dom"/>
</dbReference>
<dbReference type="SUPFAM" id="SSF103473">
    <property type="entry name" value="MFS general substrate transporter"/>
    <property type="match status" value="1"/>
</dbReference>
<dbReference type="Proteomes" id="UP000622638">
    <property type="component" value="Unassembled WGS sequence"/>
</dbReference>
<feature type="domain" description="Major facilitator superfamily (MFS) profile" evidence="13">
    <location>
        <begin position="1"/>
        <end position="387"/>
    </location>
</feature>
<evidence type="ECO:0000256" key="4">
    <source>
        <dbReference type="ARBA" id="ARBA00022475"/>
    </source>
</evidence>
<feature type="transmembrane region" description="Helical" evidence="12">
    <location>
        <begin position="208"/>
        <end position="232"/>
    </location>
</feature>
<dbReference type="AlphaFoldDB" id="A0A6I3SVC9"/>
<keyword evidence="9" id="KW-0046">Antibiotic resistance</keyword>
<evidence type="ECO:0000313" key="16">
    <source>
        <dbReference type="Proteomes" id="UP000430634"/>
    </source>
</evidence>
<dbReference type="InterPro" id="IPR011701">
    <property type="entry name" value="MFS"/>
</dbReference>
<feature type="transmembrane region" description="Helical" evidence="12">
    <location>
        <begin position="73"/>
        <end position="92"/>
    </location>
</feature>
<comment type="caution">
    <text evidence="15">The sequence shown here is derived from an EMBL/GenBank/DDBJ whole genome shotgun (WGS) entry which is preliminary data.</text>
</comment>
<keyword evidence="17" id="KW-1185">Reference proteome</keyword>
<feature type="transmembrane region" description="Helical" evidence="12">
    <location>
        <begin position="244"/>
        <end position="262"/>
    </location>
</feature>
<feature type="transmembrane region" description="Helical" evidence="12">
    <location>
        <begin position="98"/>
        <end position="118"/>
    </location>
</feature>
<keyword evidence="5" id="KW-0997">Cell inner membrane</keyword>
<sequence length="399" mass="42362">MKRLWWFAVFFLLYELTVYLTNDMIMPGMPRVMAEFGGPSRYIGLSLSLYILGGCTLQIVLGPLADRIGKRRVMLGGAAFFLLATALVPLAQSATQFLAIRFFQGMGSCFIFIGYAAIHELFDDTRAVKLTTLMGNTTVFAPLIGPVAGSAVVAVLDWRAVFVTAFVLGAAAWLGLHRTMPAEATPRPRANVAQLAAGYRAIFTNRTFMLGILVAGLAITPLTAWIGLSPAILLQHGGASHGTYIAWQCAIFVGFVLSTFAIQRLGGELPLGRLLRQGGLLALAGLGGAGLLHGQPGLFIAGMFVFSAGFGLFNGALIRIALTATGQSMSLTSAAMSLLYCLYIALGLEMYNAVCERFGYALQAYALCGIPVALAVCAGLFHLARGYDARVRGTVPVAA</sequence>
<dbReference type="EMBL" id="BMKG01000008">
    <property type="protein sequence ID" value="GGC00093.1"/>
    <property type="molecule type" value="Genomic_DNA"/>
</dbReference>
<dbReference type="GO" id="GO:1990961">
    <property type="term" value="P:xenobiotic detoxification by transmembrane export across the plasma membrane"/>
    <property type="evidence" value="ECO:0007669"/>
    <property type="project" value="TreeGrafter"/>
</dbReference>
<dbReference type="PANTHER" id="PTHR23502:SF43">
    <property type="entry name" value="MULTIDRUG TRANSPORTER MDFA"/>
    <property type="match status" value="1"/>
</dbReference>
<comment type="similarity">
    <text evidence="10">Belongs to the major facilitator superfamily. MdfA family.</text>
</comment>